<evidence type="ECO:0000313" key="9">
    <source>
        <dbReference type="EMBL" id="KIW67917.1"/>
    </source>
</evidence>
<dbReference type="InterPro" id="IPR001138">
    <property type="entry name" value="Zn2Cys6_DnaBD"/>
</dbReference>
<evidence type="ECO:0000256" key="3">
    <source>
        <dbReference type="ARBA" id="ARBA00023015"/>
    </source>
</evidence>
<protein>
    <recommendedName>
        <fullName evidence="8">Zn(2)-C6 fungal-type domain-containing protein</fullName>
    </recommendedName>
</protein>
<dbReference type="GO" id="GO:0005634">
    <property type="term" value="C:nucleus"/>
    <property type="evidence" value="ECO:0007669"/>
    <property type="project" value="UniProtKB-SubCell"/>
</dbReference>
<dbReference type="GO" id="GO:0000981">
    <property type="term" value="F:DNA-binding transcription factor activity, RNA polymerase II-specific"/>
    <property type="evidence" value="ECO:0007669"/>
    <property type="project" value="InterPro"/>
</dbReference>
<proteinExistence type="predicted"/>
<dbReference type="STRING" id="5601.A0A0D2E0N4"/>
<dbReference type="PANTHER" id="PTHR47338:SF10">
    <property type="entry name" value="TRANSCRIPTION FACTOR DOMAIN-CONTAINING PROTEIN-RELATED"/>
    <property type="match status" value="1"/>
</dbReference>
<dbReference type="GO" id="GO:0006351">
    <property type="term" value="P:DNA-templated transcription"/>
    <property type="evidence" value="ECO:0007669"/>
    <property type="project" value="InterPro"/>
</dbReference>
<keyword evidence="10" id="KW-1185">Reference proteome</keyword>
<dbReference type="SMART" id="SM00906">
    <property type="entry name" value="Fungal_trans"/>
    <property type="match status" value="1"/>
</dbReference>
<evidence type="ECO:0000259" key="8">
    <source>
        <dbReference type="PROSITE" id="PS50048"/>
    </source>
</evidence>
<dbReference type="CDD" id="cd00067">
    <property type="entry name" value="GAL4"/>
    <property type="match status" value="1"/>
</dbReference>
<organism evidence="9 10">
    <name type="scientific">Phialophora macrospora</name>
    <dbReference type="NCBI Taxonomy" id="1851006"/>
    <lineage>
        <taxon>Eukaryota</taxon>
        <taxon>Fungi</taxon>
        <taxon>Dikarya</taxon>
        <taxon>Ascomycota</taxon>
        <taxon>Pezizomycotina</taxon>
        <taxon>Eurotiomycetes</taxon>
        <taxon>Chaetothyriomycetidae</taxon>
        <taxon>Chaetothyriales</taxon>
        <taxon>Herpotrichiellaceae</taxon>
        <taxon>Phialophora</taxon>
    </lineage>
</organism>
<evidence type="ECO:0000256" key="6">
    <source>
        <dbReference type="ARBA" id="ARBA00023242"/>
    </source>
</evidence>
<keyword evidence="5" id="KW-0804">Transcription</keyword>
<dbReference type="PROSITE" id="PS50048">
    <property type="entry name" value="ZN2_CY6_FUNGAL_2"/>
    <property type="match status" value="1"/>
</dbReference>
<dbReference type="GO" id="GO:0008270">
    <property type="term" value="F:zinc ion binding"/>
    <property type="evidence" value="ECO:0007669"/>
    <property type="project" value="InterPro"/>
</dbReference>
<dbReference type="Proteomes" id="UP000054266">
    <property type="component" value="Unassembled WGS sequence"/>
</dbReference>
<dbReference type="SMART" id="SM00066">
    <property type="entry name" value="GAL4"/>
    <property type="match status" value="1"/>
</dbReference>
<keyword evidence="6" id="KW-0539">Nucleus</keyword>
<dbReference type="HOGENOM" id="CLU_011017_2_0_1"/>
<keyword evidence="3" id="KW-0805">Transcription regulation</keyword>
<accession>A0A0D2E0N4</accession>
<name>A0A0D2E0N4_9EURO</name>
<dbReference type="Pfam" id="PF04082">
    <property type="entry name" value="Fungal_trans"/>
    <property type="match status" value="1"/>
</dbReference>
<evidence type="ECO:0000256" key="4">
    <source>
        <dbReference type="ARBA" id="ARBA00023125"/>
    </source>
</evidence>
<dbReference type="AlphaFoldDB" id="A0A0D2E0N4"/>
<gene>
    <name evidence="9" type="ORF">PV04_07131</name>
</gene>
<evidence type="ECO:0000256" key="1">
    <source>
        <dbReference type="ARBA" id="ARBA00004123"/>
    </source>
</evidence>
<evidence type="ECO:0000256" key="5">
    <source>
        <dbReference type="ARBA" id="ARBA00023163"/>
    </source>
</evidence>
<feature type="region of interest" description="Disordered" evidence="7">
    <location>
        <begin position="176"/>
        <end position="208"/>
    </location>
</feature>
<dbReference type="PANTHER" id="PTHR47338">
    <property type="entry name" value="ZN(II)2CYS6 TRANSCRIPTION FACTOR (EUROFUNG)-RELATED"/>
    <property type="match status" value="1"/>
</dbReference>
<sequence>MVNLADDMDRDIPMSQLLSPMPDFLSETVTVAVPQSRRACEECKRKKTKCDMARPSCSLCSRTSRTCLYVPVRRKSVRPSTGARKLRAESKEKKLDRLLVLLESQSTRANPTVLTESTTSSQSPDGAQSLSIPMATLPAMSGDSVKAIRTPETAPPQIGPDIWHFPGHSTTQPGINDGTLGLQPYSREDGSDLTGSHSFPSGDCLSNEDPDLQTLEHSLPSDLAWDNGTTAGSLYLDDYVDSSKYFTLQLNKENDADFIALPIALVDHLLELYFERIQCFLPLFHRPTFRDSLLGEGFRSDGLLGKLSLETAFVLNGIFALSARFSTSEFFTTMKSRDRGVDFAKAASTLLERYQTQNHEQLTLRMLQGSVLLTCYYLASGWSSRGWYLLGICSRQVYELGLHQLDHDVISGNHTEAVQDWVRNEEKRRVWWSAWELDCFASTISCRPYCFDRNRVEVLLPVSDKAWFRIEPVASAPLKTDPLTVWKSLEDCPNQDEWAWFLVTVYLVRLANELLQQPGVTPPQMHKDLDTVITCFALALPSKFDLSSDSLSFDQENKRSSSWIISTNLMAYMHNALWQAKSQPPAATPVSGRPNHSWTDTPYLSHSMRNTTEVLLAIRKWAPKCMPFSPFVACAILGPYALHVENCLHQFDEKRQNGDSQGPQLDLELLRLCLKRHAWYWDIGAQLLDIVERRSALSPEERQSSKGNDLRARDWLYSEMTGKPSHAVVD</sequence>
<feature type="region of interest" description="Disordered" evidence="7">
    <location>
        <begin position="109"/>
        <end position="130"/>
    </location>
</feature>
<evidence type="ECO:0000256" key="7">
    <source>
        <dbReference type="SAM" id="MobiDB-lite"/>
    </source>
</evidence>
<feature type="domain" description="Zn(2)-C6 fungal-type" evidence="8">
    <location>
        <begin position="39"/>
        <end position="69"/>
    </location>
</feature>
<dbReference type="PROSITE" id="PS00463">
    <property type="entry name" value="ZN2_CY6_FUNGAL_1"/>
    <property type="match status" value="1"/>
</dbReference>
<keyword evidence="2" id="KW-0479">Metal-binding</keyword>
<dbReference type="InterPro" id="IPR050815">
    <property type="entry name" value="TF_fung"/>
</dbReference>
<dbReference type="InterPro" id="IPR036864">
    <property type="entry name" value="Zn2-C6_fun-type_DNA-bd_sf"/>
</dbReference>
<dbReference type="Gene3D" id="4.10.240.10">
    <property type="entry name" value="Zn(2)-C6 fungal-type DNA-binding domain"/>
    <property type="match status" value="1"/>
</dbReference>
<dbReference type="CDD" id="cd12148">
    <property type="entry name" value="fungal_TF_MHR"/>
    <property type="match status" value="1"/>
</dbReference>
<keyword evidence="4" id="KW-0238">DNA-binding</keyword>
<dbReference type="EMBL" id="KN846959">
    <property type="protein sequence ID" value="KIW67917.1"/>
    <property type="molecule type" value="Genomic_DNA"/>
</dbReference>
<dbReference type="SUPFAM" id="SSF57701">
    <property type="entry name" value="Zn2/Cys6 DNA-binding domain"/>
    <property type="match status" value="1"/>
</dbReference>
<reference evidence="9 10" key="1">
    <citation type="submission" date="2015-01" db="EMBL/GenBank/DDBJ databases">
        <title>The Genome Sequence of Capronia semiimmersa CBS27337.</title>
        <authorList>
            <consortium name="The Broad Institute Genomics Platform"/>
            <person name="Cuomo C."/>
            <person name="de Hoog S."/>
            <person name="Gorbushina A."/>
            <person name="Stielow B."/>
            <person name="Teixiera M."/>
            <person name="Abouelleil A."/>
            <person name="Chapman S.B."/>
            <person name="Priest M."/>
            <person name="Young S.K."/>
            <person name="Wortman J."/>
            <person name="Nusbaum C."/>
            <person name="Birren B."/>
        </authorList>
    </citation>
    <scope>NUCLEOTIDE SEQUENCE [LARGE SCALE GENOMIC DNA]</scope>
    <source>
        <strain evidence="9 10">CBS 27337</strain>
    </source>
</reference>
<evidence type="ECO:0000256" key="2">
    <source>
        <dbReference type="ARBA" id="ARBA00022723"/>
    </source>
</evidence>
<dbReference type="InterPro" id="IPR007219">
    <property type="entry name" value="XnlR_reg_dom"/>
</dbReference>
<comment type="subcellular location">
    <subcellularLocation>
        <location evidence="1">Nucleus</location>
    </subcellularLocation>
</comment>
<evidence type="ECO:0000313" key="10">
    <source>
        <dbReference type="Proteomes" id="UP000054266"/>
    </source>
</evidence>
<dbReference type="GO" id="GO:0003677">
    <property type="term" value="F:DNA binding"/>
    <property type="evidence" value="ECO:0007669"/>
    <property type="project" value="UniProtKB-KW"/>
</dbReference>
<dbReference type="Pfam" id="PF00172">
    <property type="entry name" value="Zn_clus"/>
    <property type="match status" value="1"/>
</dbReference>